<organism evidence="1 2">
    <name type="scientific">Gimesia alba</name>
    <dbReference type="NCBI Taxonomy" id="2527973"/>
    <lineage>
        <taxon>Bacteria</taxon>
        <taxon>Pseudomonadati</taxon>
        <taxon>Planctomycetota</taxon>
        <taxon>Planctomycetia</taxon>
        <taxon>Planctomycetales</taxon>
        <taxon>Planctomycetaceae</taxon>
        <taxon>Gimesia</taxon>
    </lineage>
</organism>
<gene>
    <name evidence="1" type="primary">mtfA</name>
    <name evidence="1" type="ORF">Pan241w_15240</name>
</gene>
<evidence type="ECO:0000313" key="1">
    <source>
        <dbReference type="EMBL" id="QDT41463.1"/>
    </source>
</evidence>
<dbReference type="GO" id="GO:0008237">
    <property type="term" value="F:metallopeptidase activity"/>
    <property type="evidence" value="ECO:0007669"/>
    <property type="project" value="InterPro"/>
</dbReference>
<dbReference type="EMBL" id="CP036269">
    <property type="protein sequence ID" value="QDT41463.1"/>
    <property type="molecule type" value="Genomic_DNA"/>
</dbReference>
<dbReference type="PANTHER" id="PTHR30164">
    <property type="entry name" value="MTFA PEPTIDASE"/>
    <property type="match status" value="1"/>
</dbReference>
<reference evidence="1 2" key="1">
    <citation type="submission" date="2019-02" db="EMBL/GenBank/DDBJ databases">
        <title>Deep-cultivation of Planctomycetes and their phenomic and genomic characterization uncovers novel biology.</title>
        <authorList>
            <person name="Wiegand S."/>
            <person name="Jogler M."/>
            <person name="Boedeker C."/>
            <person name="Pinto D."/>
            <person name="Vollmers J."/>
            <person name="Rivas-Marin E."/>
            <person name="Kohn T."/>
            <person name="Peeters S.H."/>
            <person name="Heuer A."/>
            <person name="Rast P."/>
            <person name="Oberbeckmann S."/>
            <person name="Bunk B."/>
            <person name="Jeske O."/>
            <person name="Meyerdierks A."/>
            <person name="Storesund J.E."/>
            <person name="Kallscheuer N."/>
            <person name="Luecker S."/>
            <person name="Lage O.M."/>
            <person name="Pohl T."/>
            <person name="Merkel B.J."/>
            <person name="Hornburger P."/>
            <person name="Mueller R.-W."/>
            <person name="Bruemmer F."/>
            <person name="Labrenz M."/>
            <person name="Spormann A.M."/>
            <person name="Op den Camp H."/>
            <person name="Overmann J."/>
            <person name="Amann R."/>
            <person name="Jetten M.S.M."/>
            <person name="Mascher T."/>
            <person name="Medema M.H."/>
            <person name="Devos D.P."/>
            <person name="Kaster A.-K."/>
            <person name="Ovreas L."/>
            <person name="Rohde M."/>
            <person name="Galperin M.Y."/>
            <person name="Jogler C."/>
        </authorList>
    </citation>
    <scope>NUCLEOTIDE SEQUENCE [LARGE SCALE GENOMIC DNA]</scope>
    <source>
        <strain evidence="1 2">Pan241w</strain>
    </source>
</reference>
<dbReference type="InterPro" id="IPR042252">
    <property type="entry name" value="MtfA_N"/>
</dbReference>
<dbReference type="RefSeq" id="WP_145213072.1">
    <property type="nucleotide sequence ID" value="NZ_CP036269.1"/>
</dbReference>
<dbReference type="PANTHER" id="PTHR30164:SF2">
    <property type="entry name" value="PROTEIN MTFA"/>
    <property type="match status" value="1"/>
</dbReference>
<sequence length="256" mass="29607">MIFTWLRNRRRKKILAAPMPAHWEEILNQNVSQLARLTPQQRSLLYQRVQIFVKEKYWEGCNGFEITEEVKLTIAGQACLITLGFASDCFDRLKTVLVYPDTYAAKETLVNSIGVMTEGTSFRLGESWGQGPIILSWESIREGGEIPDDGRNVVIHEFAHYYDAVDHQFNGTPPLNAPAEYERWNEVMTAEYNSLVSQLRHGYETFIDPYGATNPAEFFAVCSEHFFEQPHQMQEYSVDLYETLRMFYRQDPAQAV</sequence>
<dbReference type="InterPro" id="IPR010384">
    <property type="entry name" value="MtfA_fam"/>
</dbReference>
<dbReference type="CDD" id="cd20169">
    <property type="entry name" value="Peptidase_M90_mtfA"/>
    <property type="match status" value="1"/>
</dbReference>
<dbReference type="Pfam" id="PF06167">
    <property type="entry name" value="Peptidase_M90"/>
    <property type="match status" value="1"/>
</dbReference>
<name>A0A517RC95_9PLAN</name>
<dbReference type="AlphaFoldDB" id="A0A517RC95"/>
<keyword evidence="2" id="KW-1185">Reference proteome</keyword>
<dbReference type="Gene3D" id="3.40.390.10">
    <property type="entry name" value="Collagenase (Catalytic Domain)"/>
    <property type="match status" value="1"/>
</dbReference>
<protein>
    <submittedName>
        <fullName evidence="1">Protein MtfA</fullName>
    </submittedName>
</protein>
<dbReference type="Proteomes" id="UP000317171">
    <property type="component" value="Chromosome"/>
</dbReference>
<dbReference type="SUPFAM" id="SSF55486">
    <property type="entry name" value="Metalloproteases ('zincins'), catalytic domain"/>
    <property type="match status" value="1"/>
</dbReference>
<dbReference type="GO" id="GO:0005829">
    <property type="term" value="C:cytosol"/>
    <property type="evidence" value="ECO:0007669"/>
    <property type="project" value="TreeGrafter"/>
</dbReference>
<evidence type="ECO:0000313" key="2">
    <source>
        <dbReference type="Proteomes" id="UP000317171"/>
    </source>
</evidence>
<dbReference type="GO" id="GO:0004177">
    <property type="term" value="F:aminopeptidase activity"/>
    <property type="evidence" value="ECO:0007669"/>
    <property type="project" value="TreeGrafter"/>
</dbReference>
<dbReference type="KEGG" id="gaz:Pan241w_15240"/>
<dbReference type="InterPro" id="IPR024079">
    <property type="entry name" value="MetalloPept_cat_dom_sf"/>
</dbReference>
<proteinExistence type="predicted"/>
<dbReference type="Gene3D" id="1.10.472.150">
    <property type="entry name" value="Glucose-regulated metallo-peptidase M90, N-terminal domain"/>
    <property type="match status" value="1"/>
</dbReference>
<accession>A0A517RC95</accession>
<dbReference type="OrthoDB" id="9786424at2"/>